<dbReference type="RefSeq" id="WP_344125857.1">
    <property type="nucleotide sequence ID" value="NZ_BAAALT010000009.1"/>
</dbReference>
<keyword evidence="2" id="KW-0812">Transmembrane</keyword>
<name>A0ABP4XS54_9ACTN</name>
<evidence type="ECO:0000313" key="4">
    <source>
        <dbReference type="Proteomes" id="UP001500218"/>
    </source>
</evidence>
<feature type="transmembrane region" description="Helical" evidence="2">
    <location>
        <begin position="53"/>
        <end position="72"/>
    </location>
</feature>
<feature type="transmembrane region" description="Helical" evidence="2">
    <location>
        <begin position="192"/>
        <end position="213"/>
    </location>
</feature>
<gene>
    <name evidence="3" type="ORF">GCM10009682_05610</name>
</gene>
<dbReference type="EMBL" id="BAAALT010000009">
    <property type="protein sequence ID" value="GAA1786386.1"/>
    <property type="molecule type" value="Genomic_DNA"/>
</dbReference>
<reference evidence="4" key="1">
    <citation type="journal article" date="2019" name="Int. J. Syst. Evol. Microbiol.">
        <title>The Global Catalogue of Microorganisms (GCM) 10K type strain sequencing project: providing services to taxonomists for standard genome sequencing and annotation.</title>
        <authorList>
            <consortium name="The Broad Institute Genomics Platform"/>
            <consortium name="The Broad Institute Genome Sequencing Center for Infectious Disease"/>
            <person name="Wu L."/>
            <person name="Ma J."/>
        </authorList>
    </citation>
    <scope>NUCLEOTIDE SEQUENCE [LARGE SCALE GENOMIC DNA]</scope>
    <source>
        <strain evidence="4">JCM 13250</strain>
    </source>
</reference>
<feature type="transmembrane region" description="Helical" evidence="2">
    <location>
        <begin position="132"/>
        <end position="150"/>
    </location>
</feature>
<feature type="compositionally biased region" description="Low complexity" evidence="1">
    <location>
        <begin position="223"/>
        <end position="233"/>
    </location>
</feature>
<protein>
    <submittedName>
        <fullName evidence="3">Uncharacterized protein</fullName>
    </submittedName>
</protein>
<keyword evidence="4" id="KW-1185">Reference proteome</keyword>
<keyword evidence="2" id="KW-1133">Transmembrane helix</keyword>
<feature type="region of interest" description="Disordered" evidence="1">
    <location>
        <begin position="1"/>
        <end position="30"/>
    </location>
</feature>
<comment type="caution">
    <text evidence="3">The sequence shown here is derived from an EMBL/GenBank/DDBJ whole genome shotgun (WGS) entry which is preliminary data.</text>
</comment>
<keyword evidence="2" id="KW-0472">Membrane</keyword>
<sequence length="265" mass="27382">MAGDIGIWQDELGPAPGDRGRARPPRPRRAWSRTDWARRLLVPAGSAGQRRTAWALTVLGAAALAASLIAPWQHVGFDQSPTTQGSFLGVQFTTWVNDLDMFGLVYLIGAIAVLAVAAAATARADHAARLRFPATGAGLGLVALLVAMVVRASVGSLGNARSIIDNMASYITVDANGAPLSPSEPSGFTSSVGPGLMVAFAAVLLPLGAVWLASRAARPGEYAAPAAPAAADPDAVEESGHDVIEAGDTSVWRPRDPYDLTVTPS</sequence>
<organism evidence="3 4">
    <name type="scientific">Luedemannella flava</name>
    <dbReference type="NCBI Taxonomy" id="349316"/>
    <lineage>
        <taxon>Bacteria</taxon>
        <taxon>Bacillati</taxon>
        <taxon>Actinomycetota</taxon>
        <taxon>Actinomycetes</taxon>
        <taxon>Micromonosporales</taxon>
        <taxon>Micromonosporaceae</taxon>
        <taxon>Luedemannella</taxon>
    </lineage>
</organism>
<feature type="transmembrane region" description="Helical" evidence="2">
    <location>
        <begin position="101"/>
        <end position="120"/>
    </location>
</feature>
<dbReference type="Proteomes" id="UP001500218">
    <property type="component" value="Unassembled WGS sequence"/>
</dbReference>
<evidence type="ECO:0000256" key="1">
    <source>
        <dbReference type="SAM" id="MobiDB-lite"/>
    </source>
</evidence>
<feature type="region of interest" description="Disordered" evidence="1">
    <location>
        <begin position="223"/>
        <end position="265"/>
    </location>
</feature>
<evidence type="ECO:0000313" key="3">
    <source>
        <dbReference type="EMBL" id="GAA1786386.1"/>
    </source>
</evidence>
<evidence type="ECO:0000256" key="2">
    <source>
        <dbReference type="SAM" id="Phobius"/>
    </source>
</evidence>
<accession>A0ABP4XS54</accession>
<proteinExistence type="predicted"/>